<organism evidence="8">
    <name type="scientific">Rhodopseudomonas palustris (strain BisB18)</name>
    <dbReference type="NCBI Taxonomy" id="316056"/>
    <lineage>
        <taxon>Bacteria</taxon>
        <taxon>Pseudomonadati</taxon>
        <taxon>Pseudomonadota</taxon>
        <taxon>Alphaproteobacteria</taxon>
        <taxon>Hyphomicrobiales</taxon>
        <taxon>Nitrobacteraceae</taxon>
        <taxon>Rhodopseudomonas</taxon>
    </lineage>
</organism>
<gene>
    <name evidence="8" type="ordered locus">RPC_3535</name>
</gene>
<evidence type="ECO:0000256" key="3">
    <source>
        <dbReference type="ARBA" id="ARBA00022692"/>
    </source>
</evidence>
<accession>Q210W2</accession>
<proteinExistence type="inferred from homology"/>
<dbReference type="KEGG" id="rpc:RPC_3535"/>
<dbReference type="NCBIfam" id="NF010449">
    <property type="entry name" value="PRK13875.1"/>
    <property type="match status" value="1"/>
</dbReference>
<dbReference type="OrthoDB" id="9788052at2"/>
<dbReference type="HOGENOM" id="CLU_049867_0_0_5"/>
<dbReference type="eggNOG" id="COG3846">
    <property type="taxonomic scope" value="Bacteria"/>
</dbReference>
<evidence type="ECO:0000256" key="1">
    <source>
        <dbReference type="ARBA" id="ARBA00004141"/>
    </source>
</evidence>
<evidence type="ECO:0000256" key="7">
    <source>
        <dbReference type="SAM" id="Phobius"/>
    </source>
</evidence>
<evidence type="ECO:0000256" key="2">
    <source>
        <dbReference type="ARBA" id="ARBA00007802"/>
    </source>
</evidence>
<feature type="transmembrane region" description="Helical" evidence="7">
    <location>
        <begin position="139"/>
        <end position="161"/>
    </location>
</feature>
<dbReference type="RefSeq" id="WP_011473961.1">
    <property type="nucleotide sequence ID" value="NC_007925.1"/>
</dbReference>
<comment type="subcellular location">
    <subcellularLocation>
        <location evidence="1">Membrane</location>
        <topology evidence="1">Multi-pass membrane protein</topology>
    </subcellularLocation>
</comment>
<sequence length="431" mass="42761">MGGTGVIDRFLAVFTQYIDSGFGLLQPEVAFVATTLIAIDITLAALFWSWGGDNDIIARLVKKTLFVGVFAYLIGNWNKLARIIFESFSGLGLKAAGSGLSAADFLRPGRVAQVGLDAGRPLLEQISSLMGYIAIFENFIQITVLLLAWVMVLLAFFILAIQLFVTLIEFKLTTLAGFVLIPFGLFGKSAFMAERVLGNVISSGIKVLVLAVIVGIGSTLFSQFTVAAATPPSIDDAMAMVLAALSLLGLGIFGPGIANGLVSGGPQLGAGSAVGAAAAGGGVVAAGLAGTAMAGSGLAAASGIAAGAARGGAALAGGATTAFRAGGASGLATTGLTKGAEAAISPLRRAAENLKSSFEAGGRAAAGEGSSADAGGAASSSAASSAGEPPAWARRMKRAQTINHGTSAAAHAVRSGDHGGGGASVNLSEGE</sequence>
<dbReference type="GO" id="GO:0030255">
    <property type="term" value="P:protein secretion by the type IV secretion system"/>
    <property type="evidence" value="ECO:0007669"/>
    <property type="project" value="InterPro"/>
</dbReference>
<keyword evidence="5 7" id="KW-0472">Membrane</keyword>
<feature type="transmembrane region" description="Helical" evidence="7">
    <location>
        <begin position="167"/>
        <end position="186"/>
    </location>
</feature>
<evidence type="ECO:0000256" key="6">
    <source>
        <dbReference type="SAM" id="MobiDB-lite"/>
    </source>
</evidence>
<comment type="similarity">
    <text evidence="2">Belongs to the TrbL/VirB6 family.</text>
</comment>
<evidence type="ECO:0000256" key="4">
    <source>
        <dbReference type="ARBA" id="ARBA00022989"/>
    </source>
</evidence>
<feature type="transmembrane region" description="Helical" evidence="7">
    <location>
        <begin position="237"/>
        <end position="258"/>
    </location>
</feature>
<evidence type="ECO:0000313" key="8">
    <source>
        <dbReference type="EMBL" id="ABD89074.1"/>
    </source>
</evidence>
<feature type="compositionally biased region" description="Low complexity" evidence="6">
    <location>
        <begin position="363"/>
        <end position="388"/>
    </location>
</feature>
<keyword evidence="4 7" id="KW-1133">Transmembrane helix</keyword>
<name>Q210W2_RHOPB</name>
<protein>
    <submittedName>
        <fullName evidence="8">TrbL/VirB6 plasmid conjugal transfer protein</fullName>
    </submittedName>
</protein>
<dbReference type="InterPro" id="IPR007688">
    <property type="entry name" value="Conjugal_tfr_TrbL/VirB6"/>
</dbReference>
<evidence type="ECO:0000256" key="5">
    <source>
        <dbReference type="ARBA" id="ARBA00023136"/>
    </source>
</evidence>
<dbReference type="Pfam" id="PF04610">
    <property type="entry name" value="TrbL"/>
    <property type="match status" value="1"/>
</dbReference>
<dbReference type="AlphaFoldDB" id="Q210W2"/>
<feature type="transmembrane region" description="Helical" evidence="7">
    <location>
        <begin position="207"/>
        <end position="231"/>
    </location>
</feature>
<keyword evidence="3 7" id="KW-0812">Transmembrane</keyword>
<dbReference type="EMBL" id="CP000301">
    <property type="protein sequence ID" value="ABD89074.1"/>
    <property type="molecule type" value="Genomic_DNA"/>
</dbReference>
<dbReference type="InterPro" id="IPR014150">
    <property type="entry name" value="Conjugal_tfr_TrbL"/>
</dbReference>
<dbReference type="GO" id="GO:0016020">
    <property type="term" value="C:membrane"/>
    <property type="evidence" value="ECO:0007669"/>
    <property type="project" value="UniProtKB-SubCell"/>
</dbReference>
<dbReference type="NCBIfam" id="TIGR02783">
    <property type="entry name" value="TrbL_P"/>
    <property type="match status" value="1"/>
</dbReference>
<reference evidence="8" key="1">
    <citation type="submission" date="2006-03" db="EMBL/GenBank/DDBJ databases">
        <title>Complete sequence of Rhodopseudomonas palustris BisB18.</title>
        <authorList>
            <consortium name="US DOE Joint Genome Institute"/>
            <person name="Copeland A."/>
            <person name="Lucas S."/>
            <person name="Lapidus A."/>
            <person name="Barry K."/>
            <person name="Detter J.C."/>
            <person name="Glavina del Rio T."/>
            <person name="Hammon N."/>
            <person name="Israni S."/>
            <person name="Dalin E."/>
            <person name="Tice H."/>
            <person name="Pitluck S."/>
            <person name="Chain P."/>
            <person name="Malfatti S."/>
            <person name="Shin M."/>
            <person name="Vergez L."/>
            <person name="Schmutz J."/>
            <person name="Larimer F."/>
            <person name="Land M."/>
            <person name="Hauser L."/>
            <person name="Pelletier D.A."/>
            <person name="Kyrpides N."/>
            <person name="Anderson I."/>
            <person name="Oda Y."/>
            <person name="Harwood C.S."/>
            <person name="Richardson P."/>
        </authorList>
    </citation>
    <scope>NUCLEOTIDE SEQUENCE [LARGE SCALE GENOMIC DNA]</scope>
    <source>
        <strain evidence="8">BisB18</strain>
    </source>
</reference>
<feature type="transmembrane region" description="Helical" evidence="7">
    <location>
        <begin position="29"/>
        <end position="50"/>
    </location>
</feature>
<dbReference type="STRING" id="316056.RPC_3535"/>
<feature type="region of interest" description="Disordered" evidence="6">
    <location>
        <begin position="363"/>
        <end position="431"/>
    </location>
</feature>